<name>A0A521CTS3_9BACT</name>
<comment type="subcellular location">
    <subcellularLocation>
        <location evidence="1">Cell outer membrane</location>
    </subcellularLocation>
</comment>
<dbReference type="EMBL" id="FXTH01000007">
    <property type="protein sequence ID" value="SMO62788.1"/>
    <property type="molecule type" value="Genomic_DNA"/>
</dbReference>
<dbReference type="SUPFAM" id="SSF48452">
    <property type="entry name" value="TPR-like"/>
    <property type="match status" value="1"/>
</dbReference>
<dbReference type="Proteomes" id="UP000317593">
    <property type="component" value="Unassembled WGS sequence"/>
</dbReference>
<keyword evidence="4" id="KW-0472">Membrane</keyword>
<dbReference type="InterPro" id="IPR012944">
    <property type="entry name" value="SusD_RagB_dom"/>
</dbReference>
<evidence type="ECO:0000259" key="7">
    <source>
        <dbReference type="Pfam" id="PF07980"/>
    </source>
</evidence>
<dbReference type="PROSITE" id="PS51257">
    <property type="entry name" value="PROKAR_LIPOPROTEIN"/>
    <property type="match status" value="1"/>
</dbReference>
<feature type="chain" id="PRO_5022236490" evidence="6">
    <location>
        <begin position="21"/>
        <end position="525"/>
    </location>
</feature>
<proteinExistence type="inferred from homology"/>
<reference evidence="9 10" key="1">
    <citation type="submission" date="2017-05" db="EMBL/GenBank/DDBJ databases">
        <authorList>
            <person name="Varghese N."/>
            <person name="Submissions S."/>
        </authorList>
    </citation>
    <scope>NUCLEOTIDE SEQUENCE [LARGE SCALE GENOMIC DNA]</scope>
    <source>
        <strain evidence="9 10">DSM 21194</strain>
    </source>
</reference>
<keyword evidence="3 6" id="KW-0732">Signal</keyword>
<feature type="domain" description="SusD-like N-terminal" evidence="8">
    <location>
        <begin position="111"/>
        <end position="233"/>
    </location>
</feature>
<protein>
    <submittedName>
        <fullName evidence="9">Starch-binding associating with outer membrane</fullName>
    </submittedName>
</protein>
<sequence length="525" mass="59152">MNTMKKLVFILVLSFWAVSACDNFLAETPKDEISVDQLLKTPEGAKGLINGLYRDGQGASFYNSGGFGGADVMMGGYMSGYFDNEGKGERIQGQVAQDLQVGPEVLNQFFDGWWSGHYDVISRANTALKYIPDMQGMGEGEKNQLLAEARFFRALNYFALVKSFGDVPLVTEPVEGLEGIEVERTSTDSVYNQIVADLNWAIDQGALGEGPFPMNGFRITKGAAQTLLADVYLQMSGYPLQADNYANAADAARSVIEAGNHQLVEHGSLPDRSAYNKLRTSDNDMEYVYGIEYNAEIDANDNPRITIPGVVRPTGINYGRTLNAYRPIDAFTWMYNPDEDLRIQNQQLFYHSFEHGGQSYEFGEWAPYLWFEEDAIFETGRGGRDIRVYRYAEVLLIAAEAIVRSEGVTSEAISYLADVRSRAYWQTDRSTIEASLAVLSEQEFVEEVWKERLRELALNFKIWSDIQRTRQYPVPSEDNPGEVRFMNVVGQSNNWGQTYQEHQLLYPLPDDEIQTNPNLEQNPGY</sequence>
<dbReference type="GO" id="GO:0009279">
    <property type="term" value="C:cell outer membrane"/>
    <property type="evidence" value="ECO:0007669"/>
    <property type="project" value="UniProtKB-SubCell"/>
</dbReference>
<dbReference type="InterPro" id="IPR033985">
    <property type="entry name" value="SusD-like_N"/>
</dbReference>
<accession>A0A521CTS3</accession>
<evidence type="ECO:0000256" key="5">
    <source>
        <dbReference type="ARBA" id="ARBA00023237"/>
    </source>
</evidence>
<gene>
    <name evidence="9" type="ORF">SAMN06265218_107106</name>
</gene>
<dbReference type="Gene3D" id="1.25.40.390">
    <property type="match status" value="1"/>
</dbReference>
<evidence type="ECO:0000256" key="2">
    <source>
        <dbReference type="ARBA" id="ARBA00006275"/>
    </source>
</evidence>
<evidence type="ECO:0000313" key="9">
    <source>
        <dbReference type="EMBL" id="SMO62788.1"/>
    </source>
</evidence>
<dbReference type="CDD" id="cd08977">
    <property type="entry name" value="SusD"/>
    <property type="match status" value="1"/>
</dbReference>
<comment type="similarity">
    <text evidence="2">Belongs to the SusD family.</text>
</comment>
<dbReference type="AlphaFoldDB" id="A0A521CTS3"/>
<dbReference type="Pfam" id="PF07980">
    <property type="entry name" value="SusD_RagB"/>
    <property type="match status" value="1"/>
</dbReference>
<organism evidence="9 10">
    <name type="scientific">Fodinibius sediminis</name>
    <dbReference type="NCBI Taxonomy" id="1214077"/>
    <lineage>
        <taxon>Bacteria</taxon>
        <taxon>Pseudomonadati</taxon>
        <taxon>Balneolota</taxon>
        <taxon>Balneolia</taxon>
        <taxon>Balneolales</taxon>
        <taxon>Balneolaceae</taxon>
        <taxon>Fodinibius</taxon>
    </lineage>
</organism>
<evidence type="ECO:0000256" key="4">
    <source>
        <dbReference type="ARBA" id="ARBA00023136"/>
    </source>
</evidence>
<keyword evidence="5" id="KW-0998">Cell outer membrane</keyword>
<feature type="domain" description="RagB/SusD" evidence="7">
    <location>
        <begin position="371"/>
        <end position="525"/>
    </location>
</feature>
<evidence type="ECO:0000256" key="6">
    <source>
        <dbReference type="SAM" id="SignalP"/>
    </source>
</evidence>
<dbReference type="Pfam" id="PF14322">
    <property type="entry name" value="SusD-like_3"/>
    <property type="match status" value="1"/>
</dbReference>
<dbReference type="OrthoDB" id="1016139at2"/>
<evidence type="ECO:0000256" key="1">
    <source>
        <dbReference type="ARBA" id="ARBA00004442"/>
    </source>
</evidence>
<feature type="signal peptide" evidence="6">
    <location>
        <begin position="1"/>
        <end position="20"/>
    </location>
</feature>
<dbReference type="InterPro" id="IPR011990">
    <property type="entry name" value="TPR-like_helical_dom_sf"/>
</dbReference>
<evidence type="ECO:0000313" key="10">
    <source>
        <dbReference type="Proteomes" id="UP000317593"/>
    </source>
</evidence>
<keyword evidence="10" id="KW-1185">Reference proteome</keyword>
<evidence type="ECO:0000259" key="8">
    <source>
        <dbReference type="Pfam" id="PF14322"/>
    </source>
</evidence>
<evidence type="ECO:0000256" key="3">
    <source>
        <dbReference type="ARBA" id="ARBA00022729"/>
    </source>
</evidence>